<dbReference type="InterPro" id="IPR015915">
    <property type="entry name" value="Kelch-typ_b-propeller"/>
</dbReference>
<dbReference type="FunCoup" id="A0A151Z981">
    <property type="interactions" value="1"/>
</dbReference>
<protein>
    <recommendedName>
        <fullName evidence="6">Kelch repeat-containing protein</fullName>
    </recommendedName>
</protein>
<dbReference type="AlphaFoldDB" id="A0A151Z981"/>
<dbReference type="OMA" id="WYQVNVE"/>
<evidence type="ECO:0000256" key="2">
    <source>
        <dbReference type="ARBA" id="ARBA00022737"/>
    </source>
</evidence>
<feature type="region of interest" description="Disordered" evidence="3">
    <location>
        <begin position="97"/>
        <end position="120"/>
    </location>
</feature>
<feature type="region of interest" description="Disordered" evidence="3">
    <location>
        <begin position="132"/>
        <end position="158"/>
    </location>
</feature>
<dbReference type="EMBL" id="LODT01000037">
    <property type="protein sequence ID" value="KYQ90414.1"/>
    <property type="molecule type" value="Genomic_DNA"/>
</dbReference>
<dbReference type="OrthoDB" id="10251809at2759"/>
<dbReference type="STRING" id="361077.A0A151Z981"/>
<comment type="caution">
    <text evidence="4">The sequence shown here is derived from an EMBL/GenBank/DDBJ whole genome shotgun (WGS) entry which is preliminary data.</text>
</comment>
<proteinExistence type="predicted"/>
<dbReference type="PANTHER" id="PTHR46228:SF2">
    <property type="entry name" value="KELCH REPEAT PROTEIN (AFU_ORTHOLOGUE AFUA_4G14350)"/>
    <property type="match status" value="1"/>
</dbReference>
<keyword evidence="2" id="KW-0677">Repeat</keyword>
<evidence type="ECO:0000313" key="5">
    <source>
        <dbReference type="Proteomes" id="UP000076078"/>
    </source>
</evidence>
<evidence type="ECO:0000256" key="1">
    <source>
        <dbReference type="ARBA" id="ARBA00022441"/>
    </source>
</evidence>
<evidence type="ECO:0008006" key="6">
    <source>
        <dbReference type="Google" id="ProtNLM"/>
    </source>
</evidence>
<keyword evidence="5" id="KW-1185">Reference proteome</keyword>
<dbReference type="Pfam" id="PF24681">
    <property type="entry name" value="Kelch_KLHDC2_KLHL20_DRC7"/>
    <property type="match status" value="1"/>
</dbReference>
<gene>
    <name evidence="4" type="ORF">DLAC_09033</name>
</gene>
<accession>A0A151Z981</accession>
<dbReference type="SUPFAM" id="SSF117281">
    <property type="entry name" value="Kelch motif"/>
    <property type="match status" value="1"/>
</dbReference>
<dbReference type="Gene3D" id="2.120.10.80">
    <property type="entry name" value="Kelch-type beta propeller"/>
    <property type="match status" value="2"/>
</dbReference>
<evidence type="ECO:0000256" key="3">
    <source>
        <dbReference type="SAM" id="MobiDB-lite"/>
    </source>
</evidence>
<dbReference type="Proteomes" id="UP000076078">
    <property type="component" value="Unassembled WGS sequence"/>
</dbReference>
<reference evidence="4 5" key="1">
    <citation type="submission" date="2015-12" db="EMBL/GenBank/DDBJ databases">
        <title>Dictyostelia acquired genes for synthesis and detection of signals that induce cell-type specialization by lateral gene transfer from prokaryotes.</title>
        <authorList>
            <person name="Gloeckner G."/>
            <person name="Schaap P."/>
        </authorList>
    </citation>
    <scope>NUCLEOTIDE SEQUENCE [LARGE SCALE GENOMIC DNA]</scope>
    <source>
        <strain evidence="4 5">TK</strain>
    </source>
</reference>
<dbReference type="InParanoid" id="A0A151Z981"/>
<dbReference type="PANTHER" id="PTHR46228">
    <property type="entry name" value="KELCH DOMAIN-CONTAINING PROTEIN"/>
    <property type="match status" value="1"/>
</dbReference>
<name>A0A151Z981_TIELA</name>
<organism evidence="4 5">
    <name type="scientific">Tieghemostelium lacteum</name>
    <name type="common">Slime mold</name>
    <name type="synonym">Dictyostelium lacteum</name>
    <dbReference type="NCBI Taxonomy" id="361077"/>
    <lineage>
        <taxon>Eukaryota</taxon>
        <taxon>Amoebozoa</taxon>
        <taxon>Evosea</taxon>
        <taxon>Eumycetozoa</taxon>
        <taxon>Dictyostelia</taxon>
        <taxon>Dictyosteliales</taxon>
        <taxon>Raperosteliaceae</taxon>
        <taxon>Tieghemostelium</taxon>
    </lineage>
</organism>
<feature type="compositionally biased region" description="Low complexity" evidence="3">
    <location>
        <begin position="132"/>
        <end position="152"/>
    </location>
</feature>
<keyword evidence="1" id="KW-0880">Kelch repeat</keyword>
<sequence length="463" mass="51043">MWYQVNVEGSQPSFRVSHSVSILNRSESEVAGCSTVVIYGGKTPVTTITTAAANSNYTDMAFFSIGIGANEEYAKPQNQQSISKLNKILGAATNNGTSNNNHSSTSIQNNKCNTTSNTVTSSSSPSSFNSFSINLSNNNTTTTTTTTTTATTPRNKSYSRLPVYSGQNIFHWENCQQSEGDLPGDRTAQSLVALNMGQHKGKVLLFGGYSSTLSHSSASSPKLNGASSSLSNKENNLSNDIFLLDYESLYWLKCKAIGNSPQPRHSAYLCQISPDTILLFGGINDQNQILTDIHLLHLSNSNSLKWHQPSVHGQYSSVQEIFKQKTSTQISYKTIYCSGYLWLFVSNHEIYKFEVSSHKWTQVVYYGTLPKGFDDNTLLCTYNHLVILLVGNELHFFDTLKLEWTGLDVDGDLPMKRKNHSLSIIGTLLLVVGGQHELPLSTVCAKDIEIIDLKTFLIKSNKH</sequence>
<evidence type="ECO:0000313" key="4">
    <source>
        <dbReference type="EMBL" id="KYQ90414.1"/>
    </source>
</evidence>